<comment type="cofactor">
    <cofactor evidence="1 12">
        <name>Zn(2+)</name>
        <dbReference type="ChEBI" id="CHEBI:29105"/>
    </cofactor>
</comment>
<dbReference type="NCBIfam" id="TIGR00325">
    <property type="entry name" value="lpxC"/>
    <property type="match status" value="1"/>
</dbReference>
<evidence type="ECO:0000256" key="10">
    <source>
        <dbReference type="ARBA" id="ARBA00023098"/>
    </source>
</evidence>
<dbReference type="GO" id="GO:0016020">
    <property type="term" value="C:membrane"/>
    <property type="evidence" value="ECO:0007669"/>
    <property type="project" value="GOC"/>
</dbReference>
<comment type="catalytic activity">
    <reaction evidence="11 12">
        <text>a UDP-3-O-[(3R)-3-hydroxyacyl]-N-acetyl-alpha-D-glucosamine + H2O = a UDP-3-O-[(3R)-3-hydroxyacyl]-alpha-D-glucosamine + acetate</text>
        <dbReference type="Rhea" id="RHEA:67816"/>
        <dbReference type="ChEBI" id="CHEBI:15377"/>
        <dbReference type="ChEBI" id="CHEBI:30089"/>
        <dbReference type="ChEBI" id="CHEBI:137740"/>
        <dbReference type="ChEBI" id="CHEBI:173225"/>
        <dbReference type="EC" id="3.5.1.108"/>
    </reaction>
</comment>
<name>A0A844G5C1_9BACT</name>
<accession>A0A844G5C1</accession>
<feature type="active site" description="Proton donor" evidence="12">
    <location>
        <position position="263"/>
    </location>
</feature>
<dbReference type="PANTHER" id="PTHR33694">
    <property type="entry name" value="UDP-3-O-ACYL-N-ACETYLGLUCOSAMINE DEACETYLASE 1, MITOCHONDRIAL-RELATED"/>
    <property type="match status" value="1"/>
</dbReference>
<evidence type="ECO:0000256" key="6">
    <source>
        <dbReference type="ARBA" id="ARBA00022556"/>
    </source>
</evidence>
<organism evidence="13 14">
    <name type="scientific">Victivallis lenta</name>
    <dbReference type="NCBI Taxonomy" id="2606640"/>
    <lineage>
        <taxon>Bacteria</taxon>
        <taxon>Pseudomonadati</taxon>
        <taxon>Lentisphaerota</taxon>
        <taxon>Lentisphaeria</taxon>
        <taxon>Victivallales</taxon>
        <taxon>Victivallaceae</taxon>
        <taxon>Victivallis</taxon>
    </lineage>
</organism>
<dbReference type="InterPro" id="IPR004463">
    <property type="entry name" value="UDP-acyl_GlcNac_deAcase"/>
</dbReference>
<dbReference type="EMBL" id="VUNS01000018">
    <property type="protein sequence ID" value="MST98343.1"/>
    <property type="molecule type" value="Genomic_DNA"/>
</dbReference>
<evidence type="ECO:0000313" key="14">
    <source>
        <dbReference type="Proteomes" id="UP000435649"/>
    </source>
</evidence>
<dbReference type="InterPro" id="IPR015870">
    <property type="entry name" value="UDP-acyl_N-AcGlcN_deAcase_N"/>
</dbReference>
<reference evidence="13 14" key="1">
    <citation type="submission" date="2019-08" db="EMBL/GenBank/DDBJ databases">
        <title>In-depth cultivation of the pig gut microbiome towards novel bacterial diversity and tailored functional studies.</title>
        <authorList>
            <person name="Wylensek D."/>
            <person name="Hitch T.C.A."/>
            <person name="Clavel T."/>
        </authorList>
    </citation>
    <scope>NUCLEOTIDE SEQUENCE [LARGE SCALE GENOMIC DNA]</scope>
    <source>
        <strain evidence="13 14">BBE-744-WT-12</strain>
    </source>
</reference>
<evidence type="ECO:0000256" key="7">
    <source>
        <dbReference type="ARBA" id="ARBA00022723"/>
    </source>
</evidence>
<keyword evidence="5 12" id="KW-0444">Lipid biosynthesis</keyword>
<dbReference type="HAMAP" id="MF_00388">
    <property type="entry name" value="LpxC"/>
    <property type="match status" value="1"/>
</dbReference>
<dbReference type="Gene3D" id="3.30.230.20">
    <property type="entry name" value="lpxc deacetylase, domain 1"/>
    <property type="match status" value="1"/>
</dbReference>
<keyword evidence="6 12" id="KW-0441">Lipid A biosynthesis</keyword>
<dbReference type="EC" id="3.5.1.108" evidence="4 12"/>
<evidence type="ECO:0000256" key="5">
    <source>
        <dbReference type="ARBA" id="ARBA00022516"/>
    </source>
</evidence>
<dbReference type="GO" id="GO:0009245">
    <property type="term" value="P:lipid A biosynthetic process"/>
    <property type="evidence" value="ECO:0007669"/>
    <property type="project" value="UniProtKB-UniRule"/>
</dbReference>
<dbReference type="InterPro" id="IPR020568">
    <property type="entry name" value="Ribosomal_Su5_D2-typ_SF"/>
</dbReference>
<dbReference type="GO" id="GO:0046872">
    <property type="term" value="F:metal ion binding"/>
    <property type="evidence" value="ECO:0007669"/>
    <property type="project" value="UniProtKB-KW"/>
</dbReference>
<evidence type="ECO:0000256" key="1">
    <source>
        <dbReference type="ARBA" id="ARBA00001947"/>
    </source>
</evidence>
<gene>
    <name evidence="12 13" type="primary">lpxC</name>
    <name evidence="13" type="ORF">FYJ85_14980</name>
</gene>
<dbReference type="Gene3D" id="3.30.1700.10">
    <property type="entry name" value="lpxc deacetylase, domain 2"/>
    <property type="match status" value="1"/>
</dbReference>
<dbReference type="RefSeq" id="WP_106053434.1">
    <property type="nucleotide sequence ID" value="NZ_CALXOB010000014.1"/>
</dbReference>
<dbReference type="PANTHER" id="PTHR33694:SF1">
    <property type="entry name" value="UDP-3-O-ACYL-N-ACETYLGLUCOSAMINE DEACETYLASE 1, MITOCHONDRIAL-RELATED"/>
    <property type="match status" value="1"/>
</dbReference>
<dbReference type="SUPFAM" id="SSF54211">
    <property type="entry name" value="Ribosomal protein S5 domain 2-like"/>
    <property type="match status" value="2"/>
</dbReference>
<sequence>MEKQQTVVNSAVYSGIALHSGARSAVRVQPAPENTGIVFRRVDLPGRPEVRALASNVVDVRRGTTIASGNAVVFTVEHIMSALNAFHIDNCIVEMDGMEPPIGDGSSLPYCRMLREAGVQVQEAEAKVFTPASPLYVEGGHTRLVIVPGPELRIACTTSFPGCPIDPQFYEFTATTPDAYETEIAGGRTFVDFGDLQQLLAMGLVKGGSLDAAAIIHDGAIICKEALRYPNEIVRHKILDIVGDVYLSGCRITGTIIAIKPGHPKNVELAGMLQKEIMAANNA</sequence>
<keyword evidence="14" id="KW-1185">Reference proteome</keyword>
<protein>
    <recommendedName>
        <fullName evidence="4 12">UDP-3-O-acyl-N-acetylglucosamine deacetylase</fullName>
        <shortName evidence="12">UDP-3-O-acyl-GlcNAc deacetylase</shortName>
        <ecNumber evidence="4 12">3.5.1.108</ecNumber>
    </recommendedName>
    <alternativeName>
        <fullName evidence="12">UDP-3-O-[R-3-hydroxymyristoyl]-N-acetylglucosamine deacetylase</fullName>
    </alternativeName>
</protein>
<dbReference type="Proteomes" id="UP000435649">
    <property type="component" value="Unassembled WGS sequence"/>
</dbReference>
<evidence type="ECO:0000256" key="8">
    <source>
        <dbReference type="ARBA" id="ARBA00022801"/>
    </source>
</evidence>
<comment type="function">
    <text evidence="2 12">Catalyzes the hydrolysis of UDP-3-O-myristoyl-N-acetylglucosamine to form UDP-3-O-myristoylglucosamine and acetate, the committed step in lipid A biosynthesis.</text>
</comment>
<keyword evidence="9 12" id="KW-0862">Zinc</keyword>
<dbReference type="UniPathway" id="UPA00359">
    <property type="reaction ID" value="UER00478"/>
</dbReference>
<keyword evidence="8 12" id="KW-0378">Hydrolase</keyword>
<evidence type="ECO:0000256" key="11">
    <source>
        <dbReference type="ARBA" id="ARBA00024535"/>
    </source>
</evidence>
<feature type="binding site" evidence="12">
    <location>
        <position position="240"/>
    </location>
    <ligand>
        <name>Zn(2+)</name>
        <dbReference type="ChEBI" id="CHEBI:29105"/>
    </ligand>
</feature>
<keyword evidence="7 12" id="KW-0479">Metal-binding</keyword>
<evidence type="ECO:0000256" key="9">
    <source>
        <dbReference type="ARBA" id="ARBA00022833"/>
    </source>
</evidence>
<comment type="caution">
    <text evidence="13">The sequence shown here is derived from an EMBL/GenBank/DDBJ whole genome shotgun (WGS) entry which is preliminary data.</text>
</comment>
<evidence type="ECO:0000313" key="13">
    <source>
        <dbReference type="EMBL" id="MST98343.1"/>
    </source>
</evidence>
<feature type="binding site" evidence="12">
    <location>
        <position position="78"/>
    </location>
    <ligand>
        <name>Zn(2+)</name>
        <dbReference type="ChEBI" id="CHEBI:29105"/>
    </ligand>
</feature>
<dbReference type="InterPro" id="IPR011334">
    <property type="entry name" value="UDP-acyl_GlcNac_deAcase_C"/>
</dbReference>
<comment type="pathway">
    <text evidence="3 12">Glycolipid biosynthesis; lipid IV(A) biosynthesis; lipid IV(A) from (3R)-3-hydroxytetradecanoyl-[acyl-carrier-protein] and UDP-N-acetyl-alpha-D-glucosamine: step 2/6.</text>
</comment>
<proteinExistence type="inferred from homology"/>
<dbReference type="AlphaFoldDB" id="A0A844G5C1"/>
<dbReference type="Pfam" id="PF03331">
    <property type="entry name" value="LpxC"/>
    <property type="match status" value="1"/>
</dbReference>
<feature type="binding site" evidence="12">
    <location>
        <position position="236"/>
    </location>
    <ligand>
        <name>Zn(2+)</name>
        <dbReference type="ChEBI" id="CHEBI:29105"/>
    </ligand>
</feature>
<comment type="similarity">
    <text evidence="12">Belongs to the LpxC family.</text>
</comment>
<evidence type="ECO:0000256" key="3">
    <source>
        <dbReference type="ARBA" id="ARBA00005002"/>
    </source>
</evidence>
<evidence type="ECO:0000256" key="4">
    <source>
        <dbReference type="ARBA" id="ARBA00012745"/>
    </source>
</evidence>
<evidence type="ECO:0000256" key="2">
    <source>
        <dbReference type="ARBA" id="ARBA00002923"/>
    </source>
</evidence>
<keyword evidence="10 12" id="KW-0443">Lipid metabolism</keyword>
<dbReference type="GO" id="GO:0103117">
    <property type="term" value="F:UDP-3-O-acyl-N-acetylglucosamine deacetylase activity"/>
    <property type="evidence" value="ECO:0007669"/>
    <property type="project" value="UniProtKB-UniRule"/>
</dbReference>
<evidence type="ECO:0000256" key="12">
    <source>
        <dbReference type="HAMAP-Rule" id="MF_00388"/>
    </source>
</evidence>